<dbReference type="Gene3D" id="3.40.50.300">
    <property type="entry name" value="P-loop containing nucleotide triphosphate hydrolases"/>
    <property type="match status" value="1"/>
</dbReference>
<keyword evidence="8" id="KW-0378">Hydrolase</keyword>
<dbReference type="InterPro" id="IPR052093">
    <property type="entry name" value="HR_Repair_Mediator"/>
</dbReference>
<feature type="compositionally biased region" description="Low complexity" evidence="7">
    <location>
        <begin position="352"/>
        <end position="363"/>
    </location>
</feature>
<name>A0A2V5HMI3_9EURO</name>
<dbReference type="GO" id="GO:0008821">
    <property type="term" value="F:crossover junction DNA endonuclease activity"/>
    <property type="evidence" value="ECO:0007669"/>
    <property type="project" value="TreeGrafter"/>
</dbReference>
<dbReference type="PANTHER" id="PTHR46239:SF1">
    <property type="entry name" value="DNA REPAIR PROTEIN RAD51 HOMOLOG 3"/>
    <property type="match status" value="1"/>
</dbReference>
<dbReference type="GO" id="GO:0000707">
    <property type="term" value="P:meiotic DNA recombinase assembly"/>
    <property type="evidence" value="ECO:0007669"/>
    <property type="project" value="TreeGrafter"/>
</dbReference>
<protein>
    <submittedName>
        <fullName evidence="8">P-loop containing nucleoside triphosphate hydrolase protein</fullName>
    </submittedName>
</protein>
<gene>
    <name evidence="8" type="ORF">BP00DRAFT_383637</name>
</gene>
<proteinExistence type="predicted"/>
<dbReference type="GO" id="GO:0005524">
    <property type="term" value="F:ATP binding"/>
    <property type="evidence" value="ECO:0007669"/>
    <property type="project" value="UniProtKB-KW"/>
</dbReference>
<evidence type="ECO:0000313" key="9">
    <source>
        <dbReference type="Proteomes" id="UP000248817"/>
    </source>
</evidence>
<dbReference type="CDD" id="cd01393">
    <property type="entry name" value="RecA-like"/>
    <property type="match status" value="1"/>
</dbReference>
<sequence>MNRLDFLGLASQDPNRVISFPASQSLHASTASAALGNKTVSTGLPQLDEAVTPPIEDDLQGFGDLQSKGLPCGHVTEIFGPPGAGKTAIALNTAATALAKGEKVVWIDTGPPLPRRQLSRLLAAQQQQHQSDPSNQAQNLIHIHAPTLPHLLSLIHHPPPNFPPPSTTLLVVDSISAPFPPYFPNPSDQRAALSASSQVHDKAHVQWLVNRKWNVLSDLATQLAKLASTAGGGAGNMAVLVTNQTHTRIRGQVRATLCPVVAGSAAWESCVFTRVVVYQDFVESGREGEGGWRKGRVVEVMKRGGRVVRGRVVGDTVVGFGVREDGLYALDTPSPPPAEGRDEQPAQIVVGASSTQEAEASASQRKRKAEEIADSQDEEDSEGEFGWIGGDEVDAGSLDGN</sequence>
<dbReference type="GO" id="GO:0007131">
    <property type="term" value="P:reciprocal meiotic recombination"/>
    <property type="evidence" value="ECO:0007669"/>
    <property type="project" value="TreeGrafter"/>
</dbReference>
<keyword evidence="5" id="KW-0234">DNA repair</keyword>
<dbReference type="GO" id="GO:0000400">
    <property type="term" value="F:four-way junction DNA binding"/>
    <property type="evidence" value="ECO:0007669"/>
    <property type="project" value="TreeGrafter"/>
</dbReference>
<evidence type="ECO:0000313" key="8">
    <source>
        <dbReference type="EMBL" id="PYI25629.1"/>
    </source>
</evidence>
<comment type="subcellular location">
    <subcellularLocation>
        <location evidence="1">Nucleus</location>
    </subcellularLocation>
</comment>
<dbReference type="GO" id="GO:0033063">
    <property type="term" value="C:Rad51B-Rad51C-Rad51D-XRCC2 complex"/>
    <property type="evidence" value="ECO:0007669"/>
    <property type="project" value="TreeGrafter"/>
</dbReference>
<evidence type="ECO:0000256" key="3">
    <source>
        <dbReference type="ARBA" id="ARBA00022763"/>
    </source>
</evidence>
<dbReference type="GO" id="GO:0005657">
    <property type="term" value="C:replication fork"/>
    <property type="evidence" value="ECO:0007669"/>
    <property type="project" value="TreeGrafter"/>
</dbReference>
<evidence type="ECO:0000256" key="1">
    <source>
        <dbReference type="ARBA" id="ARBA00004123"/>
    </source>
</evidence>
<dbReference type="GO" id="GO:0033065">
    <property type="term" value="C:Rad51C-XRCC3 complex"/>
    <property type="evidence" value="ECO:0007669"/>
    <property type="project" value="TreeGrafter"/>
</dbReference>
<dbReference type="AlphaFoldDB" id="A0A2V5HMI3"/>
<feature type="region of interest" description="Disordered" evidence="7">
    <location>
        <begin position="327"/>
        <end position="401"/>
    </location>
</feature>
<dbReference type="PANTHER" id="PTHR46239">
    <property type="entry name" value="DNA REPAIR PROTEIN RAD51 HOMOLOG 3 RAD51C"/>
    <property type="match status" value="1"/>
</dbReference>
<dbReference type="InterPro" id="IPR027417">
    <property type="entry name" value="P-loop_NTPase"/>
</dbReference>
<organism evidence="8 9">
    <name type="scientific">Aspergillus indologenus CBS 114.80</name>
    <dbReference type="NCBI Taxonomy" id="1450541"/>
    <lineage>
        <taxon>Eukaryota</taxon>
        <taxon>Fungi</taxon>
        <taxon>Dikarya</taxon>
        <taxon>Ascomycota</taxon>
        <taxon>Pezizomycotina</taxon>
        <taxon>Eurotiomycetes</taxon>
        <taxon>Eurotiomycetidae</taxon>
        <taxon>Eurotiales</taxon>
        <taxon>Aspergillaceae</taxon>
        <taxon>Aspergillus</taxon>
        <taxon>Aspergillus subgen. Circumdati</taxon>
    </lineage>
</organism>
<evidence type="ECO:0000256" key="4">
    <source>
        <dbReference type="ARBA" id="ARBA00022840"/>
    </source>
</evidence>
<reference evidence="8 9" key="1">
    <citation type="submission" date="2018-02" db="EMBL/GenBank/DDBJ databases">
        <title>The genomes of Aspergillus section Nigri reveals drivers in fungal speciation.</title>
        <authorList>
            <consortium name="DOE Joint Genome Institute"/>
            <person name="Vesth T.C."/>
            <person name="Nybo J."/>
            <person name="Theobald S."/>
            <person name="Brandl J."/>
            <person name="Frisvad J.C."/>
            <person name="Nielsen K.F."/>
            <person name="Lyhne E.K."/>
            <person name="Kogle M.E."/>
            <person name="Kuo A."/>
            <person name="Riley R."/>
            <person name="Clum A."/>
            <person name="Nolan M."/>
            <person name="Lipzen A."/>
            <person name="Salamov A."/>
            <person name="Henrissat B."/>
            <person name="Wiebenga A."/>
            <person name="De vries R.P."/>
            <person name="Grigoriev I.V."/>
            <person name="Mortensen U.H."/>
            <person name="Andersen M.R."/>
            <person name="Baker S.E."/>
        </authorList>
    </citation>
    <scope>NUCLEOTIDE SEQUENCE [LARGE SCALE GENOMIC DNA]</scope>
    <source>
        <strain evidence="8 9">CBS 114.80</strain>
    </source>
</reference>
<keyword evidence="9" id="KW-1185">Reference proteome</keyword>
<keyword evidence="2" id="KW-0547">Nucleotide-binding</keyword>
<keyword evidence="6" id="KW-0539">Nucleus</keyword>
<accession>A0A2V5HMI3</accession>
<evidence type="ECO:0000256" key="5">
    <source>
        <dbReference type="ARBA" id="ARBA00023204"/>
    </source>
</evidence>
<dbReference type="SUPFAM" id="SSF52540">
    <property type="entry name" value="P-loop containing nucleoside triphosphate hydrolases"/>
    <property type="match status" value="1"/>
</dbReference>
<evidence type="ECO:0000256" key="7">
    <source>
        <dbReference type="SAM" id="MobiDB-lite"/>
    </source>
</evidence>
<keyword evidence="3" id="KW-0227">DNA damage</keyword>
<dbReference type="EMBL" id="KZ825634">
    <property type="protein sequence ID" value="PYI25629.1"/>
    <property type="molecule type" value="Genomic_DNA"/>
</dbReference>
<evidence type="ECO:0000256" key="6">
    <source>
        <dbReference type="ARBA" id="ARBA00023242"/>
    </source>
</evidence>
<keyword evidence="4" id="KW-0067">ATP-binding</keyword>
<feature type="compositionally biased region" description="Acidic residues" evidence="7">
    <location>
        <begin position="372"/>
        <end position="383"/>
    </location>
</feature>
<dbReference type="Proteomes" id="UP000248817">
    <property type="component" value="Unassembled WGS sequence"/>
</dbReference>
<evidence type="ECO:0000256" key="2">
    <source>
        <dbReference type="ARBA" id="ARBA00022741"/>
    </source>
</evidence>